<sequence>MLSTGNRKEPILPFDPELNPTLRRLNDPQNPANFFDGINCHLHPLVKDHNQVIVENPNDGAVRRKPPIPNHQEFPRGNINITDSDGPLVLPPLPHGHIFMITSSLMQMFTARALFSKLPYEDPHDHIAKLRLLMNVFLARYYPVPRKLNHKDRVNNFVALPEELISSSLDRFTSFVRGVPNHCIDDESSKDYFYREQDDIIRKYLILLRVFLMMMRRFDASDEYAKELRADFASIGQKVDARAISFKHLELQMTQLSSTLNQHHPSNLLSNTFQITKNDGQCMIVTTREGMQTIDPPIPSSAEYEVGKDNQVVKYNGELVDKVAKEAEIPQKVIPVPRPPLPFPQRWVKKTQDGKYRYFITMLKQFSINVSLREDLEQIPCYDKCMKDMVIKKRSMLGLGDPNPTAMRLIMADRTMKRTIGILHDVLMKVESFIFQTDFVILDYEVDFKVPIIHGRTFLATMVDMGKWKMKFRLNNEEATFNICRSMKHSGELQTVSAISYRVDSMSEEIDMKHHDSPPTKPSIEEAPKLDLKALRPHLRYVLLGKDDTLPCVTKKGGMIVVPNEKTEFVPMRPVTG</sequence>
<name>A0A6N2BY33_SOLCI</name>
<reference evidence="1" key="1">
    <citation type="submission" date="2019-05" db="EMBL/GenBank/DDBJ databases">
        <title>The de novo reference genome and transcriptome assemblies of the wild tomato species Solanum chilense.</title>
        <authorList>
            <person name="Stam R."/>
            <person name="Nosenko T."/>
            <person name="Hoerger A.C."/>
            <person name="Stephan W."/>
            <person name="Seidel M.A."/>
            <person name="Kuhn J.M.M."/>
            <person name="Haberer G."/>
            <person name="Tellier A."/>
        </authorList>
    </citation>
    <scope>NUCLEOTIDE SEQUENCE</scope>
    <source>
        <tissue evidence="1">Mature leaves</tissue>
    </source>
</reference>
<comment type="caution">
    <text evidence="1">The sequence shown here is derived from an EMBL/GenBank/DDBJ whole genome shotgun (WGS) entry which is preliminary data.</text>
</comment>
<dbReference type="AlphaFoldDB" id="A0A6N2BY33"/>
<organism evidence="1">
    <name type="scientific">Solanum chilense</name>
    <name type="common">Tomato</name>
    <name type="synonym">Lycopersicon chilense</name>
    <dbReference type="NCBI Taxonomy" id="4083"/>
    <lineage>
        <taxon>Eukaryota</taxon>
        <taxon>Viridiplantae</taxon>
        <taxon>Streptophyta</taxon>
        <taxon>Embryophyta</taxon>
        <taxon>Tracheophyta</taxon>
        <taxon>Spermatophyta</taxon>
        <taxon>Magnoliopsida</taxon>
        <taxon>eudicotyledons</taxon>
        <taxon>Gunneridae</taxon>
        <taxon>Pentapetalae</taxon>
        <taxon>asterids</taxon>
        <taxon>lamiids</taxon>
        <taxon>Solanales</taxon>
        <taxon>Solanaceae</taxon>
        <taxon>Solanoideae</taxon>
        <taxon>Solaneae</taxon>
        <taxon>Solanum</taxon>
        <taxon>Solanum subgen. Lycopersicon</taxon>
    </lineage>
</organism>
<dbReference type="InterPro" id="IPR021109">
    <property type="entry name" value="Peptidase_aspartic_dom_sf"/>
</dbReference>
<proteinExistence type="predicted"/>
<dbReference type="PANTHER" id="PTHR33067:SF9">
    <property type="entry name" value="RNA-DIRECTED DNA POLYMERASE"/>
    <property type="match status" value="1"/>
</dbReference>
<accession>A0A6N2BY33</accession>
<evidence type="ECO:0000313" key="1">
    <source>
        <dbReference type="EMBL" id="TMW97799.1"/>
    </source>
</evidence>
<dbReference type="EMBL" id="RXGB01001715">
    <property type="protein sequence ID" value="TMW97799.1"/>
    <property type="molecule type" value="Genomic_DNA"/>
</dbReference>
<protein>
    <recommendedName>
        <fullName evidence="2">Retrotransposon gag domain-containing protein</fullName>
    </recommendedName>
</protein>
<dbReference type="PANTHER" id="PTHR33067">
    <property type="entry name" value="RNA-DIRECTED DNA POLYMERASE-RELATED"/>
    <property type="match status" value="1"/>
</dbReference>
<evidence type="ECO:0008006" key="2">
    <source>
        <dbReference type="Google" id="ProtNLM"/>
    </source>
</evidence>
<gene>
    <name evidence="1" type="ORF">EJD97_004963</name>
</gene>
<dbReference type="Gene3D" id="2.40.70.10">
    <property type="entry name" value="Acid Proteases"/>
    <property type="match status" value="1"/>
</dbReference>